<dbReference type="AlphaFoldDB" id="A0A7G6YA04"/>
<evidence type="ECO:0000256" key="2">
    <source>
        <dbReference type="SAM" id="Phobius"/>
    </source>
</evidence>
<feature type="transmembrane region" description="Helical" evidence="2">
    <location>
        <begin position="92"/>
        <end position="113"/>
    </location>
</feature>
<dbReference type="Proteomes" id="UP000515511">
    <property type="component" value="Chromosome"/>
</dbReference>
<gene>
    <name evidence="3" type="ORF">F1C12_09370</name>
</gene>
<feature type="transmembrane region" description="Helical" evidence="2">
    <location>
        <begin position="226"/>
        <end position="247"/>
    </location>
</feature>
<feature type="transmembrane region" description="Helical" evidence="2">
    <location>
        <begin position="164"/>
        <end position="186"/>
    </location>
</feature>
<sequence length="276" mass="28812">MRRLESLDPKSREPPNHPSPEEPPVRRLLRIVRQPFAVPVLAGGWQRAVPVLLAIGTVSVLSGLTVIWAARLTVPYPVYVSELGAVGAPTAVPFRVALLLIAVGGFSVALASGHVRSSVRGLDRWAPAASLGFAALCFVLASQITCTAYCPVPLADPKSTPQDLIHTVSAVLGFAAACFAMLQVAFASQFPRVARFSLTSCVAVALITIVGGLLAIVHVATDIGAWLELVGTTVAIAWMAVYALALVRLPVAPGEAAMEPAEADAETMTGYDATVG</sequence>
<feature type="transmembrane region" description="Helical" evidence="2">
    <location>
        <begin position="51"/>
        <end position="72"/>
    </location>
</feature>
<evidence type="ECO:0000256" key="1">
    <source>
        <dbReference type="SAM" id="MobiDB-lite"/>
    </source>
</evidence>
<organism evidence="3 4">
    <name type="scientific">Leifsonia shinshuensis</name>
    <dbReference type="NCBI Taxonomy" id="150026"/>
    <lineage>
        <taxon>Bacteria</taxon>
        <taxon>Bacillati</taxon>
        <taxon>Actinomycetota</taxon>
        <taxon>Actinomycetes</taxon>
        <taxon>Micrococcales</taxon>
        <taxon>Microbacteriaceae</taxon>
        <taxon>Leifsonia</taxon>
    </lineage>
</organism>
<proteinExistence type="predicted"/>
<feature type="region of interest" description="Disordered" evidence="1">
    <location>
        <begin position="1"/>
        <end position="24"/>
    </location>
</feature>
<dbReference type="InterPro" id="IPR009339">
    <property type="entry name" value="DUF998"/>
</dbReference>
<keyword evidence="2" id="KW-0812">Transmembrane</keyword>
<name>A0A7G6YA04_9MICO</name>
<reference evidence="4" key="1">
    <citation type="submission" date="2019-09" db="EMBL/GenBank/DDBJ databases">
        <title>Antimicrobial potential of Antarctic Bacteria.</title>
        <authorList>
            <person name="Benaud N."/>
            <person name="Edwards R.J."/>
            <person name="Ferrari B.C."/>
        </authorList>
    </citation>
    <scope>NUCLEOTIDE SEQUENCE [LARGE SCALE GENOMIC DNA]</scope>
    <source>
        <strain evidence="4">INR9</strain>
    </source>
</reference>
<evidence type="ECO:0000313" key="3">
    <source>
        <dbReference type="EMBL" id="QNE35319.1"/>
    </source>
</evidence>
<protein>
    <submittedName>
        <fullName evidence="3">DUF998 domain-containing protein</fullName>
    </submittedName>
</protein>
<feature type="transmembrane region" description="Helical" evidence="2">
    <location>
        <begin position="125"/>
        <end position="144"/>
    </location>
</feature>
<dbReference type="Pfam" id="PF06197">
    <property type="entry name" value="DUF998"/>
    <property type="match status" value="1"/>
</dbReference>
<dbReference type="EMBL" id="CP043641">
    <property type="protein sequence ID" value="QNE35319.1"/>
    <property type="molecule type" value="Genomic_DNA"/>
</dbReference>
<feature type="transmembrane region" description="Helical" evidence="2">
    <location>
        <begin position="198"/>
        <end position="220"/>
    </location>
</feature>
<evidence type="ECO:0000313" key="4">
    <source>
        <dbReference type="Proteomes" id="UP000515511"/>
    </source>
</evidence>
<keyword evidence="2" id="KW-0472">Membrane</keyword>
<keyword evidence="2" id="KW-1133">Transmembrane helix</keyword>
<accession>A0A7G6YA04</accession>
<dbReference type="KEGG" id="lse:F1C12_09370"/>